<reference evidence="3" key="1">
    <citation type="submission" date="2016-10" db="EMBL/GenBank/DDBJ databases">
        <authorList>
            <person name="Varghese N."/>
            <person name="Submissions S."/>
        </authorList>
    </citation>
    <scope>NUCLEOTIDE SEQUENCE [LARGE SCALE GENOMIC DNA]</scope>
    <source>
        <strain evidence="3">DSM 18887</strain>
    </source>
</reference>
<proteinExistence type="predicted"/>
<organism evidence="2 3">
    <name type="scientific">Amphritea atlantica</name>
    <dbReference type="NCBI Taxonomy" id="355243"/>
    <lineage>
        <taxon>Bacteria</taxon>
        <taxon>Pseudomonadati</taxon>
        <taxon>Pseudomonadota</taxon>
        <taxon>Gammaproteobacteria</taxon>
        <taxon>Oceanospirillales</taxon>
        <taxon>Oceanospirillaceae</taxon>
        <taxon>Amphritea</taxon>
    </lineage>
</organism>
<name>A0A1H9JGT9_9GAMM</name>
<gene>
    <name evidence="2" type="ORF">SAMN03080615_03001</name>
</gene>
<evidence type="ECO:0000313" key="3">
    <source>
        <dbReference type="Proteomes" id="UP000198749"/>
    </source>
</evidence>
<dbReference type="AlphaFoldDB" id="A0A1H9JGT9"/>
<sequence>MGIPYLALVVLLFQYLPWLVLVTVLLFLGAYIRDTVKIQLSQHTEEDRANYKDASRKQLLGLFVLMVIMFILVIYLR</sequence>
<dbReference type="EMBL" id="FOGB01000009">
    <property type="protein sequence ID" value="SEQ86013.1"/>
    <property type="molecule type" value="Genomic_DNA"/>
</dbReference>
<dbReference type="Proteomes" id="UP000198749">
    <property type="component" value="Unassembled WGS sequence"/>
</dbReference>
<keyword evidence="1" id="KW-1133">Transmembrane helix</keyword>
<accession>A0A1H9JGT9</accession>
<evidence type="ECO:0000313" key="2">
    <source>
        <dbReference type="EMBL" id="SEQ86013.1"/>
    </source>
</evidence>
<feature type="transmembrane region" description="Helical" evidence="1">
    <location>
        <begin position="59"/>
        <end position="76"/>
    </location>
</feature>
<keyword evidence="1" id="KW-0812">Transmembrane</keyword>
<evidence type="ECO:0000256" key="1">
    <source>
        <dbReference type="SAM" id="Phobius"/>
    </source>
</evidence>
<protein>
    <submittedName>
        <fullName evidence="2">Uncharacterized protein</fullName>
    </submittedName>
</protein>
<keyword evidence="1" id="KW-0472">Membrane</keyword>
<feature type="transmembrane region" description="Helical" evidence="1">
    <location>
        <begin position="6"/>
        <end position="32"/>
    </location>
</feature>
<keyword evidence="3" id="KW-1185">Reference proteome</keyword>